<feature type="transmembrane region" description="Helical" evidence="2">
    <location>
        <begin position="416"/>
        <end position="434"/>
    </location>
</feature>
<protein>
    <recommendedName>
        <fullName evidence="5">Glycosyltransferase RgtA/B/C/D-like domain-containing protein</fullName>
    </recommendedName>
</protein>
<keyword evidence="4" id="KW-1185">Reference proteome</keyword>
<dbReference type="RefSeq" id="WP_211428699.1">
    <property type="nucleotide sequence ID" value="NZ_CP072648.1"/>
</dbReference>
<dbReference type="EMBL" id="CP072648">
    <property type="protein sequence ID" value="QUW02808.1"/>
    <property type="molecule type" value="Genomic_DNA"/>
</dbReference>
<organism evidence="3 4">
    <name type="scientific">Chloracidobacterium validum</name>
    <dbReference type="NCBI Taxonomy" id="2821543"/>
    <lineage>
        <taxon>Bacteria</taxon>
        <taxon>Pseudomonadati</taxon>
        <taxon>Acidobacteriota</taxon>
        <taxon>Terriglobia</taxon>
        <taxon>Terriglobales</taxon>
        <taxon>Acidobacteriaceae</taxon>
        <taxon>Chloracidobacterium</taxon>
    </lineage>
</organism>
<evidence type="ECO:0000256" key="1">
    <source>
        <dbReference type="SAM" id="MobiDB-lite"/>
    </source>
</evidence>
<sequence>MSRKPRLPFHPKTIAAGLVLVVVALGVFAYTVEARRPWFGRLSFEHHQWLTANTLRFARAWHTEGPWTLYFALLNEPKSVEFPTLTSRNPYVSYPPGFVLSAYLYGVLRDGEPTVRSVMEWNLINHVLIALTLGVVSFLALRRLGLDRVTVTLLASVPLVLELLLPGSLYWHQNVYFADQAVLLPFVLFVLLEALRDAFPPARAGCDRWLALVMAWGVACDWLFLCLTAVAYVKRLTTGDLPLPWVNPRRWLWQSVRFGLGGLVVLLLFFVQLCALGMLPRLQARFLERIGATDVNADFTGRFNQIFWGDYIPAQFGAAGTGLAFLALVGSLGLGGWLWWQAAQGASPTPGVKLAFWTLTLITIPCFLQVYALRNHSAIHDFSALKFSLVIATVPFVLLPLTVLTSLVPQWAARPAWRVGIPAGLFALALAYVIPTHIGFRTLFPEPSPVIEPLGTFVRQAVTEADIVFSPDFEIPTDPPHLLALSGKRVYYAPSLAAIAADVARYPTGSYNVVLLFLRPLDAGWQRDLAGMQGVAASGAILYRFDAETFAGLARNASPRPAEPTMPAQSGEYRWDVEGVFRLFPRAPGSSGQVGIEQPVPAQASRASNGH</sequence>
<proteinExistence type="predicted"/>
<feature type="transmembrane region" description="Helical" evidence="2">
    <location>
        <begin position="252"/>
        <end position="279"/>
    </location>
</feature>
<evidence type="ECO:0000313" key="3">
    <source>
        <dbReference type="EMBL" id="QUW02808.1"/>
    </source>
</evidence>
<evidence type="ECO:0008006" key="5">
    <source>
        <dbReference type="Google" id="ProtNLM"/>
    </source>
</evidence>
<name>A0ABX8B7B5_9BACT</name>
<reference evidence="3 4" key="1">
    <citation type="submission" date="2021-03" db="EMBL/GenBank/DDBJ databases">
        <title>Genomic and phenotypic characterization of Chloracidobacterium isolates provides evidence for multiple species.</title>
        <authorList>
            <person name="Saini M.K."/>
            <person name="Costas A.M.G."/>
            <person name="Tank M."/>
            <person name="Bryant D.A."/>
        </authorList>
    </citation>
    <scope>NUCLEOTIDE SEQUENCE [LARGE SCALE GENOMIC DNA]</scope>
    <source>
        <strain evidence="3 4">BV2-C</strain>
    </source>
</reference>
<keyword evidence="2" id="KW-1133">Transmembrane helix</keyword>
<keyword evidence="2" id="KW-0472">Membrane</keyword>
<feature type="region of interest" description="Disordered" evidence="1">
    <location>
        <begin position="589"/>
        <end position="611"/>
    </location>
</feature>
<evidence type="ECO:0000313" key="4">
    <source>
        <dbReference type="Proteomes" id="UP000676506"/>
    </source>
</evidence>
<accession>A0ABX8B7B5</accession>
<keyword evidence="2" id="KW-0812">Transmembrane</keyword>
<feature type="transmembrane region" description="Helical" evidence="2">
    <location>
        <begin position="123"/>
        <end position="141"/>
    </location>
</feature>
<feature type="transmembrane region" description="Helical" evidence="2">
    <location>
        <begin position="177"/>
        <end position="196"/>
    </location>
</feature>
<feature type="transmembrane region" description="Helical" evidence="2">
    <location>
        <begin position="354"/>
        <end position="373"/>
    </location>
</feature>
<feature type="transmembrane region" description="Helical" evidence="2">
    <location>
        <begin position="153"/>
        <end position="171"/>
    </location>
</feature>
<gene>
    <name evidence="3" type="ORF">J8C06_10810</name>
</gene>
<feature type="transmembrane region" description="Helical" evidence="2">
    <location>
        <begin position="323"/>
        <end position="342"/>
    </location>
</feature>
<evidence type="ECO:0000256" key="2">
    <source>
        <dbReference type="SAM" id="Phobius"/>
    </source>
</evidence>
<feature type="transmembrane region" description="Helical" evidence="2">
    <location>
        <begin position="385"/>
        <end position="404"/>
    </location>
</feature>
<dbReference type="Proteomes" id="UP000676506">
    <property type="component" value="Chromosome 1"/>
</dbReference>
<feature type="transmembrane region" description="Helical" evidence="2">
    <location>
        <begin position="208"/>
        <end position="232"/>
    </location>
</feature>